<keyword evidence="2" id="KW-1185">Reference proteome</keyword>
<dbReference type="Proteomes" id="UP000092377">
    <property type="component" value="Unassembled WGS sequence"/>
</dbReference>
<gene>
    <name evidence="1" type="ORF">AYY18_14400</name>
</gene>
<evidence type="ECO:0000313" key="1">
    <source>
        <dbReference type="EMBL" id="OBU13046.1"/>
    </source>
</evidence>
<dbReference type="SUPFAM" id="SSF54611">
    <property type="entry name" value="SecB-like"/>
    <property type="match status" value="1"/>
</dbReference>
<accession>A0A1B8HTF3</accession>
<reference evidence="2" key="1">
    <citation type="submission" date="2016-06" db="EMBL/GenBank/DDBJ databases">
        <authorList>
            <person name="Butler K."/>
        </authorList>
    </citation>
    <scope>NUCLEOTIDE SEQUENCE [LARGE SCALE GENOMIC DNA]</scope>
    <source>
        <strain evidence="2">GCSL-Mp20</strain>
    </source>
</reference>
<evidence type="ECO:0000313" key="2">
    <source>
        <dbReference type="Proteomes" id="UP000092377"/>
    </source>
</evidence>
<comment type="caution">
    <text evidence="1">The sequence shown here is derived from an EMBL/GenBank/DDBJ whole genome shotgun (WGS) entry which is preliminary data.</text>
</comment>
<organism evidence="1 2">
    <name type="scientific">Morganella psychrotolerans</name>
    <dbReference type="NCBI Taxonomy" id="368603"/>
    <lineage>
        <taxon>Bacteria</taxon>
        <taxon>Pseudomonadati</taxon>
        <taxon>Pseudomonadota</taxon>
        <taxon>Gammaproteobacteria</taxon>
        <taxon>Enterobacterales</taxon>
        <taxon>Morganellaceae</taxon>
        <taxon>Morganella</taxon>
    </lineage>
</organism>
<dbReference type="EMBL" id="LZEY01000003">
    <property type="protein sequence ID" value="OBU13046.1"/>
    <property type="molecule type" value="Genomic_DNA"/>
</dbReference>
<dbReference type="InterPro" id="IPR035958">
    <property type="entry name" value="SecB-like_sf"/>
</dbReference>
<name>A0A1B8HTF3_9GAMM</name>
<protein>
    <submittedName>
        <fullName evidence="1">Uncharacterized protein</fullName>
    </submittedName>
</protein>
<dbReference type="AlphaFoldDB" id="A0A1B8HTF3"/>
<sequence length="104" mass="11942">MHINIGSTIYGHSTNKNMVRISYPVSLLIKDNVSISIDYDFYFTSSEEITEGFDSSEVARKDAPALAYPYIKSYIEGVLTMSGYKDFEIPFINFEEDPFEFNKK</sequence>
<dbReference type="Gene3D" id="3.10.420.10">
    <property type="entry name" value="SecB-like"/>
    <property type="match status" value="1"/>
</dbReference>
<proteinExistence type="predicted"/>